<dbReference type="CDD" id="cd00082">
    <property type="entry name" value="HisKA"/>
    <property type="match status" value="1"/>
</dbReference>
<keyword evidence="6" id="KW-0175">Coiled coil</keyword>
<dbReference type="EMBL" id="JASCXX010000003">
    <property type="protein sequence ID" value="MDI6448080.1"/>
    <property type="molecule type" value="Genomic_DNA"/>
</dbReference>
<dbReference type="PROSITE" id="PS50109">
    <property type="entry name" value="HIS_KIN"/>
    <property type="match status" value="1"/>
</dbReference>
<feature type="domain" description="PAS" evidence="8">
    <location>
        <begin position="341"/>
        <end position="411"/>
    </location>
</feature>
<dbReference type="InterPro" id="IPR005467">
    <property type="entry name" value="His_kinase_dom"/>
</dbReference>
<evidence type="ECO:0000256" key="6">
    <source>
        <dbReference type="SAM" id="Coils"/>
    </source>
</evidence>
<proteinExistence type="predicted"/>
<evidence type="ECO:0000256" key="4">
    <source>
        <dbReference type="ARBA" id="ARBA00022679"/>
    </source>
</evidence>
<name>A0AAW6TR91_9BACT</name>
<dbReference type="Pfam" id="PF02518">
    <property type="entry name" value="HATPase_c"/>
    <property type="match status" value="1"/>
</dbReference>
<evidence type="ECO:0000256" key="1">
    <source>
        <dbReference type="ARBA" id="ARBA00000085"/>
    </source>
</evidence>
<dbReference type="SMART" id="SM00388">
    <property type="entry name" value="HisKA"/>
    <property type="match status" value="1"/>
</dbReference>
<evidence type="ECO:0000256" key="2">
    <source>
        <dbReference type="ARBA" id="ARBA00012438"/>
    </source>
</evidence>
<reference evidence="10" key="1">
    <citation type="submission" date="2023-05" db="EMBL/GenBank/DDBJ databases">
        <title>Anaerotaeda fermentans gen. nov., sp. nov., a novel anaerobic planctomycete of the new family within the order Sedimentisphaerales isolated from Taman Peninsula, Russia.</title>
        <authorList>
            <person name="Khomyakova M.A."/>
            <person name="Merkel A.Y."/>
            <person name="Slobodkin A.I."/>
        </authorList>
    </citation>
    <scope>NUCLEOTIDE SEQUENCE</scope>
    <source>
        <strain evidence="10">M17dextr</strain>
    </source>
</reference>
<feature type="domain" description="Histidine kinase" evidence="7">
    <location>
        <begin position="483"/>
        <end position="702"/>
    </location>
</feature>
<dbReference type="SMART" id="SM00086">
    <property type="entry name" value="PAC"/>
    <property type="match status" value="2"/>
</dbReference>
<dbReference type="InterPro" id="IPR000700">
    <property type="entry name" value="PAS-assoc_C"/>
</dbReference>
<dbReference type="PANTHER" id="PTHR43304:SF1">
    <property type="entry name" value="PAC DOMAIN-CONTAINING PROTEIN"/>
    <property type="match status" value="1"/>
</dbReference>
<dbReference type="PANTHER" id="PTHR43304">
    <property type="entry name" value="PHYTOCHROME-LIKE PROTEIN CPH1"/>
    <property type="match status" value="1"/>
</dbReference>
<dbReference type="SUPFAM" id="SSF55874">
    <property type="entry name" value="ATPase domain of HSP90 chaperone/DNA topoisomerase II/histidine kinase"/>
    <property type="match status" value="1"/>
</dbReference>
<dbReference type="InterPro" id="IPR052162">
    <property type="entry name" value="Sensor_kinase/Photoreceptor"/>
</dbReference>
<feature type="coiled-coil region" evidence="6">
    <location>
        <begin position="447"/>
        <end position="474"/>
    </location>
</feature>
<dbReference type="InterPro" id="IPR003661">
    <property type="entry name" value="HisK_dim/P_dom"/>
</dbReference>
<dbReference type="GO" id="GO:0000155">
    <property type="term" value="F:phosphorelay sensor kinase activity"/>
    <property type="evidence" value="ECO:0007669"/>
    <property type="project" value="InterPro"/>
</dbReference>
<dbReference type="InterPro" id="IPR000014">
    <property type="entry name" value="PAS"/>
</dbReference>
<dbReference type="Gene3D" id="1.10.287.130">
    <property type="match status" value="1"/>
</dbReference>
<dbReference type="SUPFAM" id="SSF47384">
    <property type="entry name" value="Homodimeric domain of signal transducing histidine kinase"/>
    <property type="match status" value="1"/>
</dbReference>
<keyword evidence="3" id="KW-0597">Phosphoprotein</keyword>
<dbReference type="InterPro" id="IPR013655">
    <property type="entry name" value="PAS_fold_3"/>
</dbReference>
<comment type="caution">
    <text evidence="10">The sequence shown here is derived from an EMBL/GenBank/DDBJ whole genome shotgun (WGS) entry which is preliminary data.</text>
</comment>
<dbReference type="Gene3D" id="3.30.450.20">
    <property type="entry name" value="PAS domain"/>
    <property type="match status" value="3"/>
</dbReference>
<keyword evidence="11" id="KW-1185">Reference proteome</keyword>
<dbReference type="InterPro" id="IPR036097">
    <property type="entry name" value="HisK_dim/P_sf"/>
</dbReference>
<accession>A0AAW6TR91</accession>
<dbReference type="Pfam" id="PF08448">
    <property type="entry name" value="PAS_4"/>
    <property type="match status" value="2"/>
</dbReference>
<protein>
    <recommendedName>
        <fullName evidence="2">histidine kinase</fullName>
        <ecNumber evidence="2">2.7.13.3</ecNumber>
    </recommendedName>
</protein>
<dbReference type="AlphaFoldDB" id="A0AAW6TR91"/>
<dbReference type="InterPro" id="IPR001610">
    <property type="entry name" value="PAC"/>
</dbReference>
<feature type="domain" description="PAS" evidence="8">
    <location>
        <begin position="60"/>
        <end position="133"/>
    </location>
</feature>
<dbReference type="Gene3D" id="3.30.565.10">
    <property type="entry name" value="Histidine kinase-like ATPase, C-terminal domain"/>
    <property type="match status" value="1"/>
</dbReference>
<evidence type="ECO:0000256" key="3">
    <source>
        <dbReference type="ARBA" id="ARBA00022553"/>
    </source>
</evidence>
<organism evidence="10 11">
    <name type="scientific">Anaerobaca lacustris</name>
    <dbReference type="NCBI Taxonomy" id="3044600"/>
    <lineage>
        <taxon>Bacteria</taxon>
        <taxon>Pseudomonadati</taxon>
        <taxon>Planctomycetota</taxon>
        <taxon>Phycisphaerae</taxon>
        <taxon>Sedimentisphaerales</taxon>
        <taxon>Anaerobacaceae</taxon>
        <taxon>Anaerobaca</taxon>
    </lineage>
</organism>
<dbReference type="CDD" id="cd00130">
    <property type="entry name" value="PAS"/>
    <property type="match status" value="2"/>
</dbReference>
<sequence>MATDEQTGCNEHKPPSAEFLAAENERLRRRIAELELLRIECPARKEFADRVYVEGAPQGCECHLQEMANSVREAFWIIDWRARKTIYVSPAYEEIWGRSIQAVYERHEEWIDSIHPDDREFAMASLATAVETSGGEPREYRIVRPDGTIRWISDRAYAVRDQDGRVHRVAGVAKDITSRKEAEEALRESQLRLTAAVESLPCDFFMLDNDGRYTMFNSVAREHWGDCTGRRPEDLCPDEATLALWLSNNRRALAGEVVRAEVQMAPHGQEGHYYNIISPIRDGSEIHGILGVNIDITALKQAEEALQRANDVLEFRVKERTAELEAEVDRRRQLELDLRASEQRYRSLVESSGDAISTVTEDGGILFVNGVLAQWFGVSAEAMVGQHVQDFFPQPFADEQVAYIRQAVRTGQAVNVTVLAPVTEAMRWFHVTFEPLCMGETPAALVVARDIDDLVRTREQIEKYREQMACASRLASLGTLSATVAHEMTQPLTVLRLSIQNALEAIRMGSAPSVAVEDLKCALEALTTMADITERFRGFARSSSSRQWLDIDLSAIADRIIELTAEAARIAKVGVSVRGLDTLPKFRARVNDMEQLFFALLMNAIQAVPIPDESGLARTIVISGQVHDSAIELCFEDTCGGIASENVEQIFKPFFTTRAHAGGTGLGLSVVENILDRYAGKLKVFNRPGDGATFQILLPLCPGSQDGPSRRGMFP</sequence>
<evidence type="ECO:0000259" key="7">
    <source>
        <dbReference type="PROSITE" id="PS50109"/>
    </source>
</evidence>
<dbReference type="PRINTS" id="PR00344">
    <property type="entry name" value="BCTRLSENSOR"/>
</dbReference>
<dbReference type="SUPFAM" id="SSF55785">
    <property type="entry name" value="PYP-like sensor domain (PAS domain)"/>
    <property type="match status" value="3"/>
</dbReference>
<dbReference type="PROSITE" id="PS50112">
    <property type="entry name" value="PAS"/>
    <property type="match status" value="2"/>
</dbReference>
<evidence type="ECO:0000313" key="10">
    <source>
        <dbReference type="EMBL" id="MDI6448080.1"/>
    </source>
</evidence>
<dbReference type="RefSeq" id="WP_349243490.1">
    <property type="nucleotide sequence ID" value="NZ_JASCXX010000003.1"/>
</dbReference>
<dbReference type="PROSITE" id="PS50113">
    <property type="entry name" value="PAC"/>
    <property type="match status" value="2"/>
</dbReference>
<feature type="coiled-coil region" evidence="6">
    <location>
        <begin position="299"/>
        <end position="351"/>
    </location>
</feature>
<dbReference type="Proteomes" id="UP001431776">
    <property type="component" value="Unassembled WGS sequence"/>
</dbReference>
<dbReference type="SMART" id="SM00091">
    <property type="entry name" value="PAS"/>
    <property type="match status" value="3"/>
</dbReference>
<evidence type="ECO:0000256" key="5">
    <source>
        <dbReference type="ARBA" id="ARBA00022777"/>
    </source>
</evidence>
<evidence type="ECO:0000259" key="9">
    <source>
        <dbReference type="PROSITE" id="PS50113"/>
    </source>
</evidence>
<evidence type="ECO:0000259" key="8">
    <source>
        <dbReference type="PROSITE" id="PS50112"/>
    </source>
</evidence>
<comment type="catalytic activity">
    <reaction evidence="1">
        <text>ATP + protein L-histidine = ADP + protein N-phospho-L-histidine.</text>
        <dbReference type="EC" id="2.7.13.3"/>
    </reaction>
</comment>
<dbReference type="InterPro" id="IPR003594">
    <property type="entry name" value="HATPase_dom"/>
</dbReference>
<dbReference type="InterPro" id="IPR013656">
    <property type="entry name" value="PAS_4"/>
</dbReference>
<keyword evidence="4" id="KW-0808">Transferase</keyword>
<dbReference type="Pfam" id="PF08447">
    <property type="entry name" value="PAS_3"/>
    <property type="match status" value="1"/>
</dbReference>
<dbReference type="NCBIfam" id="TIGR00229">
    <property type="entry name" value="sensory_box"/>
    <property type="match status" value="3"/>
</dbReference>
<evidence type="ECO:0000313" key="11">
    <source>
        <dbReference type="Proteomes" id="UP001431776"/>
    </source>
</evidence>
<dbReference type="InterPro" id="IPR036890">
    <property type="entry name" value="HATPase_C_sf"/>
</dbReference>
<dbReference type="EC" id="2.7.13.3" evidence="2"/>
<dbReference type="InterPro" id="IPR035965">
    <property type="entry name" value="PAS-like_dom_sf"/>
</dbReference>
<dbReference type="SMART" id="SM00387">
    <property type="entry name" value="HATPase_c"/>
    <property type="match status" value="1"/>
</dbReference>
<gene>
    <name evidence="10" type="ORF">QJ522_03400</name>
</gene>
<feature type="domain" description="PAC" evidence="9">
    <location>
        <begin position="258"/>
        <end position="308"/>
    </location>
</feature>
<dbReference type="InterPro" id="IPR004358">
    <property type="entry name" value="Sig_transdc_His_kin-like_C"/>
</dbReference>
<keyword evidence="5" id="KW-0418">Kinase</keyword>
<feature type="domain" description="PAC" evidence="9">
    <location>
        <begin position="136"/>
        <end position="188"/>
    </location>
</feature>